<dbReference type="Proteomes" id="UP001589748">
    <property type="component" value="Unassembled WGS sequence"/>
</dbReference>
<protein>
    <submittedName>
        <fullName evidence="1">Uncharacterized protein</fullName>
    </submittedName>
</protein>
<comment type="caution">
    <text evidence="1">The sequence shown here is derived from an EMBL/GenBank/DDBJ whole genome shotgun (WGS) entry which is preliminary data.</text>
</comment>
<reference evidence="1 2" key="1">
    <citation type="submission" date="2024-09" db="EMBL/GenBank/DDBJ databases">
        <authorList>
            <person name="Sun Q."/>
            <person name="Mori K."/>
        </authorList>
    </citation>
    <scope>NUCLEOTIDE SEQUENCE [LARGE SCALE GENOMIC DNA]</scope>
    <source>
        <strain evidence="1 2">TISTR 1856</strain>
    </source>
</reference>
<name>A0ABV5LX09_9ACTN</name>
<organism evidence="1 2">
    <name type="scientific">Kineococcus gynurae</name>
    <dbReference type="NCBI Taxonomy" id="452979"/>
    <lineage>
        <taxon>Bacteria</taxon>
        <taxon>Bacillati</taxon>
        <taxon>Actinomycetota</taxon>
        <taxon>Actinomycetes</taxon>
        <taxon>Kineosporiales</taxon>
        <taxon>Kineosporiaceae</taxon>
        <taxon>Kineococcus</taxon>
    </lineage>
</organism>
<sequence>MSARDRLAGKARRRTTVSVALQDATEAAAAVAEAERAVYLAQAAGEETGEINRLGDVVEAAQAALDACHVTVEFQALAPAEWEGQQLDFVGKDGGIDQEKWQQNLPLLAAACAVDEDLQDEDFWREQLTGGTWSFGEVIALGRKLLSLNTSGPDARVPFA</sequence>
<accession>A0ABV5LX09</accession>
<proteinExistence type="predicted"/>
<evidence type="ECO:0000313" key="2">
    <source>
        <dbReference type="Proteomes" id="UP001589748"/>
    </source>
</evidence>
<dbReference type="EMBL" id="JBHMDM010000007">
    <property type="protein sequence ID" value="MFB9378599.1"/>
    <property type="molecule type" value="Genomic_DNA"/>
</dbReference>
<keyword evidence="2" id="KW-1185">Reference proteome</keyword>
<dbReference type="RefSeq" id="WP_380136728.1">
    <property type="nucleotide sequence ID" value="NZ_JBHLUI010000008.1"/>
</dbReference>
<gene>
    <name evidence="1" type="ORF">ACFFVI_16675</name>
</gene>
<evidence type="ECO:0000313" key="1">
    <source>
        <dbReference type="EMBL" id="MFB9378599.1"/>
    </source>
</evidence>